<accession>A0ABN8Q7K8</accession>
<evidence type="ECO:0000313" key="1">
    <source>
        <dbReference type="EMBL" id="CAH3156615.1"/>
    </source>
</evidence>
<dbReference type="Proteomes" id="UP001159405">
    <property type="component" value="Unassembled WGS sequence"/>
</dbReference>
<keyword evidence="2" id="KW-1185">Reference proteome</keyword>
<name>A0ABN8Q7K8_9CNID</name>
<comment type="caution">
    <text evidence="1">The sequence shown here is derived from an EMBL/GenBank/DDBJ whole genome shotgun (WGS) entry which is preliminary data.</text>
</comment>
<protein>
    <submittedName>
        <fullName evidence="1">Uncharacterized protein</fullName>
    </submittedName>
</protein>
<gene>
    <name evidence="1" type="ORF">PLOB_00001883</name>
</gene>
<dbReference type="EMBL" id="CALNXK010000105">
    <property type="protein sequence ID" value="CAH3156615.1"/>
    <property type="molecule type" value="Genomic_DNA"/>
</dbReference>
<evidence type="ECO:0000313" key="2">
    <source>
        <dbReference type="Proteomes" id="UP001159405"/>
    </source>
</evidence>
<organism evidence="1 2">
    <name type="scientific">Porites lobata</name>
    <dbReference type="NCBI Taxonomy" id="104759"/>
    <lineage>
        <taxon>Eukaryota</taxon>
        <taxon>Metazoa</taxon>
        <taxon>Cnidaria</taxon>
        <taxon>Anthozoa</taxon>
        <taxon>Hexacorallia</taxon>
        <taxon>Scleractinia</taxon>
        <taxon>Fungiina</taxon>
        <taxon>Poritidae</taxon>
        <taxon>Porites</taxon>
    </lineage>
</organism>
<reference evidence="1 2" key="1">
    <citation type="submission" date="2022-05" db="EMBL/GenBank/DDBJ databases">
        <authorList>
            <consortium name="Genoscope - CEA"/>
            <person name="William W."/>
        </authorList>
    </citation>
    <scope>NUCLEOTIDE SEQUENCE [LARGE SCALE GENOMIC DNA]</scope>
</reference>
<proteinExistence type="predicted"/>
<sequence>MCAWLSNRAIWVWQRVAFPELCLDFTPSDKVSFLSLIKSLICPDLSDTNQQRGSTDSIQTTSGIAQIFQNPVKNKKAMKMLFVTLVTLLSITCTSSNKLKQLLKTNDVIDSEVTASAVLLVFYFEHDVCHLCGG</sequence>